<feature type="transmembrane region" description="Helical" evidence="1">
    <location>
        <begin position="165"/>
        <end position="191"/>
    </location>
</feature>
<feature type="transmembrane region" description="Helical" evidence="1">
    <location>
        <begin position="211"/>
        <end position="236"/>
    </location>
</feature>
<reference evidence="2 3" key="1">
    <citation type="submission" date="2016-09" db="EMBL/GenBank/DDBJ databases">
        <title>Photobacterium proteolyticum sp. nov. a protease producing bacterium isolated from ocean sediments of Laizhou Bay.</title>
        <authorList>
            <person name="Li Y."/>
        </authorList>
    </citation>
    <scope>NUCLEOTIDE SEQUENCE [LARGE SCALE GENOMIC DNA]</scope>
    <source>
        <strain evidence="2 3">13-12</strain>
    </source>
</reference>
<dbReference type="Proteomes" id="UP000186905">
    <property type="component" value="Unassembled WGS sequence"/>
</dbReference>
<evidence type="ECO:0008006" key="4">
    <source>
        <dbReference type="Google" id="ProtNLM"/>
    </source>
</evidence>
<sequence>MENQVRFYGRGREFFGIWIVNLLLSIVTLGVYSAWAKVRTKKYFYGNTDLAGDRFDYHAKPMQILKGRIVAMLGVIAWLVSNSFFPVFSLVLFLAFMLVMPWLVHGNTRFDARVTSYRNVHFDFVGTLKGAYGVFLGWPLLCYLLIGLCFFFTTSVGMSYPIGGVVLGLLTFVLGFVLYAWISAQVASYFINGYRYGDRAFSGEVELKVYIKTYLLGGLLGIGICVVWLILGVVFGGASLLAELDAVGQISDQGPSIGMIVIMMATYAGMVLTMLVVMGFVQARLRNYLFGKIKSDGEPEYGLGSRMTTWGLVSLMVTNFLLTVVTLGFARPWVKVRTARYIADVTVVNGDLDKLVVEGNDADTDSAVADEVANAFDLNIGIG</sequence>
<gene>
    <name evidence="2" type="ORF">BIT28_11680</name>
</gene>
<protein>
    <recommendedName>
        <fullName evidence="4">DUF898 domain-containing protein</fullName>
    </recommendedName>
</protein>
<evidence type="ECO:0000313" key="2">
    <source>
        <dbReference type="EMBL" id="OLQ72336.1"/>
    </source>
</evidence>
<accession>A0A1Q9GD96</accession>
<proteinExistence type="predicted"/>
<dbReference type="STRING" id="1903952.BIT28_11680"/>
<keyword evidence="3" id="KW-1185">Reference proteome</keyword>
<dbReference type="AlphaFoldDB" id="A0A1Q9GD96"/>
<dbReference type="RefSeq" id="WP_075767059.1">
    <property type="nucleotide sequence ID" value="NZ_MJIL01000091.1"/>
</dbReference>
<feature type="transmembrane region" description="Helical" evidence="1">
    <location>
        <begin position="310"/>
        <end position="330"/>
    </location>
</feature>
<keyword evidence="1" id="KW-0472">Membrane</keyword>
<keyword evidence="1" id="KW-0812">Transmembrane</keyword>
<evidence type="ECO:0000313" key="3">
    <source>
        <dbReference type="Proteomes" id="UP000186905"/>
    </source>
</evidence>
<dbReference type="OrthoDB" id="9765721at2"/>
<keyword evidence="1" id="KW-1133">Transmembrane helix</keyword>
<feature type="transmembrane region" description="Helical" evidence="1">
    <location>
        <begin position="70"/>
        <end position="103"/>
    </location>
</feature>
<name>A0A1Q9GD96_9GAMM</name>
<dbReference type="EMBL" id="MJIL01000091">
    <property type="protein sequence ID" value="OLQ72336.1"/>
    <property type="molecule type" value="Genomic_DNA"/>
</dbReference>
<feature type="transmembrane region" description="Helical" evidence="1">
    <location>
        <begin position="257"/>
        <end position="281"/>
    </location>
</feature>
<organism evidence="2 3">
    <name type="scientific">Photobacterium proteolyticum</name>
    <dbReference type="NCBI Taxonomy" id="1903952"/>
    <lineage>
        <taxon>Bacteria</taxon>
        <taxon>Pseudomonadati</taxon>
        <taxon>Pseudomonadota</taxon>
        <taxon>Gammaproteobacteria</taxon>
        <taxon>Vibrionales</taxon>
        <taxon>Vibrionaceae</taxon>
        <taxon>Photobacterium</taxon>
    </lineage>
</organism>
<dbReference type="Pfam" id="PF05987">
    <property type="entry name" value="DUF898"/>
    <property type="match status" value="1"/>
</dbReference>
<dbReference type="InterPro" id="IPR010295">
    <property type="entry name" value="DUF898"/>
</dbReference>
<feature type="transmembrane region" description="Helical" evidence="1">
    <location>
        <begin position="15"/>
        <end position="35"/>
    </location>
</feature>
<evidence type="ECO:0000256" key="1">
    <source>
        <dbReference type="SAM" id="Phobius"/>
    </source>
</evidence>
<comment type="caution">
    <text evidence="2">The sequence shown here is derived from an EMBL/GenBank/DDBJ whole genome shotgun (WGS) entry which is preliminary data.</text>
</comment>
<feature type="transmembrane region" description="Helical" evidence="1">
    <location>
        <begin position="131"/>
        <end position="153"/>
    </location>
</feature>